<feature type="chain" id="PRO_5047310913" evidence="3">
    <location>
        <begin position="19"/>
        <end position="510"/>
    </location>
</feature>
<dbReference type="SUPFAM" id="SSF50405">
    <property type="entry name" value="Actin-crosslinking proteins"/>
    <property type="match status" value="1"/>
</dbReference>
<protein>
    <submittedName>
        <fullName evidence="5">Por secretion system C-terminal sorting domain-containing protein</fullName>
    </submittedName>
</protein>
<proteinExistence type="inferred from homology"/>
<dbReference type="Gene3D" id="2.60.120.200">
    <property type="match status" value="1"/>
</dbReference>
<dbReference type="Proteomes" id="UP000185728">
    <property type="component" value="Unassembled WGS sequence"/>
</dbReference>
<feature type="domain" description="GH16" evidence="4">
    <location>
        <begin position="15"/>
        <end position="275"/>
    </location>
</feature>
<dbReference type="InterPro" id="IPR013320">
    <property type="entry name" value="ConA-like_dom_sf"/>
</dbReference>
<dbReference type="EMBL" id="FTOB01000004">
    <property type="protein sequence ID" value="SIS85326.1"/>
    <property type="molecule type" value="Genomic_DNA"/>
</dbReference>
<dbReference type="InterPro" id="IPR000757">
    <property type="entry name" value="Beta-glucanase-like"/>
</dbReference>
<dbReference type="RefSeq" id="WP_076455901.1">
    <property type="nucleotide sequence ID" value="NZ_FTOB01000004.1"/>
</dbReference>
<comment type="similarity">
    <text evidence="1">Belongs to the glycosyl hydrolase 16 family.</text>
</comment>
<dbReference type="PROSITE" id="PS51762">
    <property type="entry name" value="GH16_2"/>
    <property type="match status" value="1"/>
</dbReference>
<evidence type="ECO:0000313" key="5">
    <source>
        <dbReference type="EMBL" id="SIS85326.1"/>
    </source>
</evidence>
<dbReference type="Pfam" id="PF18962">
    <property type="entry name" value="Por_Secre_tail"/>
    <property type="match status" value="1"/>
</dbReference>
<dbReference type="InterPro" id="IPR026444">
    <property type="entry name" value="Secre_tail"/>
</dbReference>
<keyword evidence="2 3" id="KW-0732">Signal</keyword>
<dbReference type="InterPro" id="IPR008999">
    <property type="entry name" value="Actin-crosslinking"/>
</dbReference>
<sequence>MKKVLLFLVLLVTANLSAQLPSPTNGKKWEKVEQLSDEFNGNSIDTSKWYDYHPFWSGRAPSNFKKGNAFVSDGYLNLRSTLRKEPSSVQDPFKDIWVDAAAAVSKTMAQPGYYYEARFKASSLSMTSSFWFRVGKFSEIDVIEHIGNPSKENRQDDLPYQYHVNTHYYGKHAGLQPLGTEYKMPGRGRDNFYTYGFWWKSPNELLFYFNGEQVMRIIPRVPLDEELRMIFDTEVFPFATAGVANIGLPKPENLRDNSKNTMKVDWVRVYKLVDGTGAEDSSDAPIGSYISLKKTQGDGKFVTGEKDGSQLIARGATVQSWEKFKVEKHPKGGISLKANSNGKYVQVQGSDSNKPVRAAGDFQGDWEQFEWKSKGNGLVALKSVHTGKWLQAPWTQNNAIVRPKGPVDNGWETFSWKKETPPTASTALSAQLETKTLDGIRVYPSPASETLTIEGVEGENGLRVFDSSGNPVLKKEGILSPKERLNVSGLIKGNYLLRTGSGEQTWFQKN</sequence>
<dbReference type="CDD" id="cd23342">
    <property type="entry name" value="beta-trefoil_FSCN_ZgPorA-like"/>
    <property type="match status" value="1"/>
</dbReference>
<evidence type="ECO:0000256" key="3">
    <source>
        <dbReference type="SAM" id="SignalP"/>
    </source>
</evidence>
<organism evidence="5 6">
    <name type="scientific">Zobellia uliginosa</name>
    <dbReference type="NCBI Taxonomy" id="143224"/>
    <lineage>
        <taxon>Bacteria</taxon>
        <taxon>Pseudomonadati</taxon>
        <taxon>Bacteroidota</taxon>
        <taxon>Flavobacteriia</taxon>
        <taxon>Flavobacteriales</taxon>
        <taxon>Flavobacteriaceae</taxon>
        <taxon>Zobellia</taxon>
    </lineage>
</organism>
<feature type="signal peptide" evidence="3">
    <location>
        <begin position="1"/>
        <end position="18"/>
    </location>
</feature>
<dbReference type="NCBIfam" id="TIGR04183">
    <property type="entry name" value="Por_Secre_tail"/>
    <property type="match status" value="1"/>
</dbReference>
<gene>
    <name evidence="5" type="ORF">SAMN05421766_104388</name>
</gene>
<reference evidence="5 6" key="1">
    <citation type="submission" date="2017-01" db="EMBL/GenBank/DDBJ databases">
        <authorList>
            <person name="Varghese N."/>
            <person name="Submissions S."/>
        </authorList>
    </citation>
    <scope>NUCLEOTIDE SEQUENCE [LARGE SCALE GENOMIC DNA]</scope>
    <source>
        <strain evidence="5 6">DSM 2061</strain>
    </source>
</reference>
<dbReference type="Gene3D" id="2.80.10.50">
    <property type="match status" value="1"/>
</dbReference>
<evidence type="ECO:0000259" key="4">
    <source>
        <dbReference type="PROSITE" id="PS51762"/>
    </source>
</evidence>
<evidence type="ECO:0000256" key="2">
    <source>
        <dbReference type="ARBA" id="ARBA00022729"/>
    </source>
</evidence>
<evidence type="ECO:0000256" key="1">
    <source>
        <dbReference type="ARBA" id="ARBA00006865"/>
    </source>
</evidence>
<evidence type="ECO:0000313" key="6">
    <source>
        <dbReference type="Proteomes" id="UP000185728"/>
    </source>
</evidence>
<accession>A0ABY1KW18</accession>
<comment type="caution">
    <text evidence="5">The sequence shown here is derived from an EMBL/GenBank/DDBJ whole genome shotgun (WGS) entry which is preliminary data.</text>
</comment>
<name>A0ABY1KW18_9FLAO</name>
<keyword evidence="6" id="KW-1185">Reference proteome</keyword>
<dbReference type="SUPFAM" id="SSF49899">
    <property type="entry name" value="Concanavalin A-like lectins/glucanases"/>
    <property type="match status" value="1"/>
</dbReference>